<dbReference type="EMBL" id="CM047588">
    <property type="protein sequence ID" value="KAI9905133.1"/>
    <property type="molecule type" value="Genomic_DNA"/>
</dbReference>
<accession>A0ACC0VHC0</accession>
<comment type="caution">
    <text evidence="1">The sequence shown here is derived from an EMBL/GenBank/DDBJ whole genome shotgun (WGS) entry which is preliminary data.</text>
</comment>
<sequence>MALPTKIRLRSDKHLANITKRGHVSQPRKEEKGYGIGPILLGFFVFVLVGSSVVQLLQTMKLGL</sequence>
<protein>
    <submittedName>
        <fullName evidence="1">Uncharacterized protein</fullName>
    </submittedName>
</protein>
<evidence type="ECO:0000313" key="2">
    <source>
        <dbReference type="Proteomes" id="UP001163321"/>
    </source>
</evidence>
<reference evidence="1 2" key="1">
    <citation type="journal article" date="2022" name="bioRxiv">
        <title>The genome of the oomycete Peronosclerospora sorghi, a cosmopolitan pathogen of maize and sorghum, is inflated with dispersed pseudogenes.</title>
        <authorList>
            <person name="Fletcher K."/>
            <person name="Martin F."/>
            <person name="Isakeit T."/>
            <person name="Cavanaugh K."/>
            <person name="Magill C."/>
            <person name="Michelmore R."/>
        </authorList>
    </citation>
    <scope>NUCLEOTIDE SEQUENCE [LARGE SCALE GENOMIC DNA]</scope>
    <source>
        <strain evidence="1">P6</strain>
    </source>
</reference>
<gene>
    <name evidence="1" type="ORF">PsorP6_013827</name>
</gene>
<proteinExistence type="predicted"/>
<dbReference type="Proteomes" id="UP001163321">
    <property type="component" value="Chromosome 9"/>
</dbReference>
<evidence type="ECO:0000313" key="1">
    <source>
        <dbReference type="EMBL" id="KAI9905133.1"/>
    </source>
</evidence>
<name>A0ACC0VHC0_9STRA</name>
<keyword evidence="2" id="KW-1185">Reference proteome</keyword>
<organism evidence="1 2">
    <name type="scientific">Peronosclerospora sorghi</name>
    <dbReference type="NCBI Taxonomy" id="230839"/>
    <lineage>
        <taxon>Eukaryota</taxon>
        <taxon>Sar</taxon>
        <taxon>Stramenopiles</taxon>
        <taxon>Oomycota</taxon>
        <taxon>Peronosporomycetes</taxon>
        <taxon>Peronosporales</taxon>
        <taxon>Peronosporaceae</taxon>
        <taxon>Peronosclerospora</taxon>
    </lineage>
</organism>